<organism evidence="1 2">
    <name type="scientific">Ligilactobacillus saerimneri</name>
    <dbReference type="NCBI Taxonomy" id="228229"/>
    <lineage>
        <taxon>Bacteria</taxon>
        <taxon>Bacillati</taxon>
        <taxon>Bacillota</taxon>
        <taxon>Bacilli</taxon>
        <taxon>Lactobacillales</taxon>
        <taxon>Lactobacillaceae</taxon>
        <taxon>Ligilactobacillus</taxon>
    </lineage>
</organism>
<dbReference type="AlphaFoldDB" id="A0A7H9EL96"/>
<dbReference type="EMBL" id="CP047418">
    <property type="protein sequence ID" value="QLL78042.1"/>
    <property type="molecule type" value="Genomic_DNA"/>
</dbReference>
<gene>
    <name evidence="1" type="ORF">GTO87_05125</name>
</gene>
<dbReference type="RefSeq" id="WP_180848359.1">
    <property type="nucleotide sequence ID" value="NZ_CP047418.1"/>
</dbReference>
<sequence>MKLEKYLGEQVRLIDNDGKVWEGKVVSLDLAINYDDIEYDELDLEVEGYTDTILYAFPENEIKSIEIIK</sequence>
<reference evidence="1 2" key="1">
    <citation type="submission" date="2020-01" db="EMBL/GenBank/DDBJ databases">
        <title>Complete and circular genome sequences of six lactobacillus isolates from horses.</title>
        <authorList>
            <person name="Hassan H.M."/>
        </authorList>
    </citation>
    <scope>NUCLEOTIDE SEQUENCE [LARGE SCALE GENOMIC DNA]</scope>
    <source>
        <strain evidence="1 2">1A</strain>
    </source>
</reference>
<dbReference type="Proteomes" id="UP000510886">
    <property type="component" value="Chromosome"/>
</dbReference>
<evidence type="ECO:0000313" key="2">
    <source>
        <dbReference type="Proteomes" id="UP000510886"/>
    </source>
</evidence>
<name>A0A7H9EL96_9LACO</name>
<dbReference type="KEGG" id="lsw:GTO87_05125"/>
<evidence type="ECO:0008006" key="3">
    <source>
        <dbReference type="Google" id="ProtNLM"/>
    </source>
</evidence>
<evidence type="ECO:0000313" key="1">
    <source>
        <dbReference type="EMBL" id="QLL78042.1"/>
    </source>
</evidence>
<protein>
    <recommendedName>
        <fullName evidence="3">LSM domain protein</fullName>
    </recommendedName>
</protein>
<proteinExistence type="predicted"/>
<accession>A0A7H9EL96</accession>